<sequence length="366" mass="40003">MNRNDLPSALLAANPAPDAEPGDAERLAAIRAAVDHRRHSVAVSSVPRRHGRRLAVLAGLTTAAVVVAVAGTRLWSSEPDPLISAAVAMDGSLSCGPTIEGYADPIRPDKARVRLFPTVLPDGWRLVNVFARSSTWPAACTLPSLMAADLGKEGVMRGGVWVSGPVDRITSWDEEGGVETNPKPVRTDDTLNSRPAVRYDWQNSTSWVWSDERGKYWQATVSGYPLDQARKIMAAVRTEGDQVVWSGERVPQLRVLHQRTGPRYPAETRTEDWYITLTDGHGDWIVNVRSGRLEPLAADLKTGLRLESVNGHTLIDWGSSLSYEAQPGSWADTEVRGDPAAVRALLAGLRQLPADDPRLDEYARKE</sequence>
<name>A0ABQ3WHZ2_9ACTN</name>
<reference evidence="2" key="1">
    <citation type="submission" date="2021-01" db="EMBL/GenBank/DDBJ databases">
        <title>Whole genome shotgun sequence of Actinoplanes capillaceus NBRC 16408.</title>
        <authorList>
            <person name="Komaki H."/>
            <person name="Tamura T."/>
        </authorList>
    </citation>
    <scope>NUCLEOTIDE SEQUENCE [LARGE SCALE GENOMIC DNA]</scope>
    <source>
        <strain evidence="2">NBRC 16408</strain>
    </source>
</reference>
<proteinExistence type="predicted"/>
<dbReference type="EMBL" id="BOMF01000061">
    <property type="protein sequence ID" value="GID45875.1"/>
    <property type="molecule type" value="Genomic_DNA"/>
</dbReference>
<gene>
    <name evidence="2" type="ORF">Aca07nite_31500</name>
</gene>
<accession>A0ABQ3WHZ2</accession>
<keyword evidence="1" id="KW-0812">Transmembrane</keyword>
<keyword evidence="1" id="KW-0472">Membrane</keyword>
<comment type="caution">
    <text evidence="2">The sequence shown here is derived from an EMBL/GenBank/DDBJ whole genome shotgun (WGS) entry which is preliminary data.</text>
</comment>
<feature type="transmembrane region" description="Helical" evidence="1">
    <location>
        <begin position="54"/>
        <end position="75"/>
    </location>
</feature>
<dbReference type="RefSeq" id="WP_204296277.1">
    <property type="nucleotide sequence ID" value="NZ_BAAAGQ010000044.1"/>
</dbReference>
<evidence type="ECO:0000256" key="1">
    <source>
        <dbReference type="SAM" id="Phobius"/>
    </source>
</evidence>
<evidence type="ECO:0000313" key="2">
    <source>
        <dbReference type="EMBL" id="GID45875.1"/>
    </source>
</evidence>
<keyword evidence="1" id="KW-1133">Transmembrane helix</keyword>
<protein>
    <submittedName>
        <fullName evidence="2">Uncharacterized protein</fullName>
    </submittedName>
</protein>
<organism evidence="2">
    <name type="scientific">Actinoplanes campanulatus</name>
    <dbReference type="NCBI Taxonomy" id="113559"/>
    <lineage>
        <taxon>Bacteria</taxon>
        <taxon>Bacillati</taxon>
        <taxon>Actinomycetota</taxon>
        <taxon>Actinomycetes</taxon>
        <taxon>Micromonosporales</taxon>
        <taxon>Micromonosporaceae</taxon>
        <taxon>Actinoplanes</taxon>
    </lineage>
</organism>